<organism evidence="1 2">
    <name type="scientific">Ruminiclostridium papyrosolvens C7</name>
    <dbReference type="NCBI Taxonomy" id="1330534"/>
    <lineage>
        <taxon>Bacteria</taxon>
        <taxon>Bacillati</taxon>
        <taxon>Bacillota</taxon>
        <taxon>Clostridia</taxon>
        <taxon>Eubacteriales</taxon>
        <taxon>Oscillospiraceae</taxon>
        <taxon>Ruminiclostridium</taxon>
    </lineage>
</organism>
<evidence type="ECO:0000313" key="2">
    <source>
        <dbReference type="Proteomes" id="UP000016860"/>
    </source>
</evidence>
<dbReference type="PATRIC" id="fig|1330534.3.peg.3551"/>
<evidence type="ECO:0000313" key="1">
    <source>
        <dbReference type="EMBL" id="EPR08295.1"/>
    </source>
</evidence>
<dbReference type="AlphaFoldDB" id="U4QX82"/>
<sequence length="41" mass="4617">MITNENHNISTYEKIIEIQVTKFGETKAKTSKNETGISFNG</sequence>
<dbReference type="Proteomes" id="UP000016860">
    <property type="component" value="Unassembled WGS sequence"/>
</dbReference>
<comment type="caution">
    <text evidence="1">The sequence shown here is derived from an EMBL/GenBank/DDBJ whole genome shotgun (WGS) entry which is preliminary data.</text>
</comment>
<dbReference type="STRING" id="1330534.L323_17905"/>
<dbReference type="EMBL" id="ATAY01000093">
    <property type="protein sequence ID" value="EPR08295.1"/>
    <property type="molecule type" value="Genomic_DNA"/>
</dbReference>
<protein>
    <submittedName>
        <fullName evidence="1">Uncharacterized protein</fullName>
    </submittedName>
</protein>
<accession>U4QX82</accession>
<reference evidence="1 2" key="1">
    <citation type="journal article" date="2013" name="Genome Announc.">
        <title>Draft Genome Sequence of the Cellulolytic Bacterium Clostridium papyrosolvens C7 (ATCC 700395).</title>
        <authorList>
            <person name="Zepeda V."/>
            <person name="Dassa B."/>
            <person name="Borovok I."/>
            <person name="Lamed R."/>
            <person name="Bayer E.A."/>
            <person name="Cate J.H."/>
        </authorList>
    </citation>
    <scope>NUCLEOTIDE SEQUENCE [LARGE SCALE GENOMIC DNA]</scope>
    <source>
        <strain evidence="1 2">C7</strain>
    </source>
</reference>
<proteinExistence type="predicted"/>
<name>U4QX82_9FIRM</name>
<gene>
    <name evidence="1" type="ORF">L323_17905</name>
</gene>